<evidence type="ECO:0000313" key="2">
    <source>
        <dbReference type="Proteomes" id="UP000323917"/>
    </source>
</evidence>
<proteinExistence type="predicted"/>
<keyword evidence="2" id="KW-1185">Reference proteome</keyword>
<protein>
    <submittedName>
        <fullName evidence="1">Uncharacterized protein</fullName>
    </submittedName>
</protein>
<accession>A0A5B9QL50</accession>
<reference evidence="1 2" key="1">
    <citation type="submission" date="2019-08" db="EMBL/GenBank/DDBJ databases">
        <title>Deep-cultivation of Planctomycetes and their phenomic and genomic characterization uncovers novel biology.</title>
        <authorList>
            <person name="Wiegand S."/>
            <person name="Jogler M."/>
            <person name="Boedeker C."/>
            <person name="Pinto D."/>
            <person name="Vollmers J."/>
            <person name="Rivas-Marin E."/>
            <person name="Kohn T."/>
            <person name="Peeters S.H."/>
            <person name="Heuer A."/>
            <person name="Rast P."/>
            <person name="Oberbeckmann S."/>
            <person name="Bunk B."/>
            <person name="Jeske O."/>
            <person name="Meyerdierks A."/>
            <person name="Storesund J.E."/>
            <person name="Kallscheuer N."/>
            <person name="Luecker S."/>
            <person name="Lage O.M."/>
            <person name="Pohl T."/>
            <person name="Merkel B.J."/>
            <person name="Hornburger P."/>
            <person name="Mueller R.-W."/>
            <person name="Bruemmer F."/>
            <person name="Labrenz M."/>
            <person name="Spormann A.M."/>
            <person name="Op den Camp H."/>
            <person name="Overmann J."/>
            <person name="Amann R."/>
            <person name="Jetten M.S.M."/>
            <person name="Mascher T."/>
            <person name="Medema M.H."/>
            <person name="Devos D.P."/>
            <person name="Kaster A.-K."/>
            <person name="Ovreas L."/>
            <person name="Rohde M."/>
            <person name="Galperin M.Y."/>
            <person name="Jogler C."/>
        </authorList>
    </citation>
    <scope>NUCLEOTIDE SEQUENCE [LARGE SCALE GENOMIC DNA]</scope>
    <source>
        <strain evidence="1 2">Pr1d</strain>
    </source>
</reference>
<dbReference type="AlphaFoldDB" id="A0A5B9QL50"/>
<name>A0A5B9QL50_9BACT</name>
<dbReference type="KEGG" id="bgok:Pr1d_21490"/>
<gene>
    <name evidence="1" type="ORF">Pr1d_21490</name>
</gene>
<dbReference type="Proteomes" id="UP000323917">
    <property type="component" value="Chromosome"/>
</dbReference>
<dbReference type="EMBL" id="CP042913">
    <property type="protein sequence ID" value="QEG34861.1"/>
    <property type="molecule type" value="Genomic_DNA"/>
</dbReference>
<evidence type="ECO:0000313" key="1">
    <source>
        <dbReference type="EMBL" id="QEG34861.1"/>
    </source>
</evidence>
<organism evidence="1 2">
    <name type="scientific">Bythopirellula goksoeyrii</name>
    <dbReference type="NCBI Taxonomy" id="1400387"/>
    <lineage>
        <taxon>Bacteria</taxon>
        <taxon>Pseudomonadati</taxon>
        <taxon>Planctomycetota</taxon>
        <taxon>Planctomycetia</taxon>
        <taxon>Pirellulales</taxon>
        <taxon>Lacipirellulaceae</taxon>
        <taxon>Bythopirellula</taxon>
    </lineage>
</organism>
<sequence>MAVPCFLNLTDETCYRTHFENNYCKAPIMTYDGIAVRFRKKDFDHCCFQSSLRNSDKDTFSIPRAIRLDWIRFVLQNRDAPKYQGWNKKKRCHDPDRRVALEGNYIVVIAMISDTKANFITAYPAEQYAINLVKKGPKWA</sequence>